<feature type="region of interest" description="Disordered" evidence="1">
    <location>
        <begin position="587"/>
        <end position="644"/>
    </location>
</feature>
<feature type="compositionally biased region" description="Acidic residues" evidence="1">
    <location>
        <begin position="855"/>
        <end position="864"/>
    </location>
</feature>
<evidence type="ECO:0000313" key="2">
    <source>
        <dbReference type="EMBL" id="UKJ90034.2"/>
    </source>
</evidence>
<accession>A0A976QW09</accession>
<gene>
    <name evidence="2" type="ORF">MACJ_003292</name>
</gene>
<feature type="region of interest" description="Disordered" evidence="1">
    <location>
        <begin position="845"/>
        <end position="865"/>
    </location>
</feature>
<sequence>MELEMDYYDLLEKTRIFGEKTLNNLTECDIDSYLLFLGFPKVPSIALRANREVENLIFMLSCKLIQECSNVMSNRKKGKKDLEGYHLRLFGYIMLNLSNKRKLSVHNPVFLKMIEVDRPELKIDLEPFQERLKNILYLSTSLYGNKDEITRDSNNQILFSYNELNEVTRILAGYIDIFKEFYKRIIKGDNTRLDNKRINNIIFITLKEILVLINVVKTNKKVVNDKLTNQLLVFIYYLYQYELDVISKKNVVEELEKNDSEEGLGEIEPKETIRIEEYVSLLGEMEINLLEIVHNPVQSTMLELLAIGKGNKGEDGTSNHKKDKKRKEETEEEQRERIYGTLLILPNVMKSVVNNSELTHSVLSRLRELMVVEESKVGFYKEYLEKDRLILIKSYYRILLVLKSNIFIKYSTDGTVVKIVNESLSFVISHMSILYNVCNSVYSLSNEKQGPLREQIQNSWNVLMVVSNIDLELIDSNLEKVFKLLYLDFKWYSTLSLSQKTILFLMNISKNFKKRDNDFGMVCKSRERGGVSKKELVKQEALDNNLPSDDFTRNLIGQYNSMNQLTTFFEYIDKYYREYKEGLDSYDDEVEEVDGGTRDEGEENDRKMEERNKLKRKMKEKSDKMSSPKRLKLTNNESRTSESNGIKEDEIINEGVEINYLNNYTVIRNIDQFNINNNEVIRAFKIFEKYEYEMYGIIIAYLSTLEFNIRNIRKVAEEFIRLYKKLDIKCDGQSLMLMSQVIVTIRKLLSYFDPPKTEESEDEEFVRSSCPNERKETSETKNEKELINKLLIIVKDVYIYIRDNHEKLLKSGRNDVTLSIIYHIMLLNNEKLRIDGEDYEGEEGLSKFGKKYNENDDDSENEEVESSKRVLNMDVNGILSRLLGSSDGSVYSFVAKNMKLFNNNGKVDEFIWKNLELTGEDKGENLNKKLSLIYFRRYLGIISTSESHPDEEELTYIPSSKDDLCKNVKVFLENIISIDNTEIVKNILSTIDKVYKRLKVSESRRTKGGEKKENEKEELVIIMKNNIESLIALLEMLLYILNYEASVNIKKCYRMIIGYKNNEEGGGSKKGVHRESTNIFDVITETKKIIIVNEYYSEENEKKVISLFVKYYYTFTICIIKYTNEERDSTSQKWNVDYKDEGKTNRNITIEFNDSNDGISTSNINMIINTNESNYGNATYDSNDTVVSDAMKIMSSGNRDNEDMTEIDVSAYPEDQSRRISTVKLYVNNLLKNYLKPFKVKRNVKEDKRSNWDLYFVYKYIDTMKINNYNNYCVELFRENEIMKEILILRQPVVNGKDSKENGGSRSLDNEILLLYENIQMISSKCVTNVVLWSMNSYNFEQKFEPGEEGVVVERKDGVKGDDIVHKLHVLLLKMVEALNSDNKYMVNLAKKNDELHQFLKNLLNYKIYLYNKLVNESINDLENSYEDNTGHEVNKYILLFMLINNYNKGKMKEELFNDVCELVRNKQKYIVEMIRKKSNCVCVDEEVVEKKVTVGNLEKKISDEILFNYLIVNKLYNINNKVIKKDTVELVQIILNVMSRTESGEEVTKLNHIMFKLINTLVSSNINKNISVVVYFYHQFNEMVMRRNSGFRDLIKFTNLMVNTNNYKYIRYQVPVILNILIQTHYYVATKPEIKLEEDGKDVKEANDKNKQMLKSNIIKCIVLCEDKIKESVYRTIKNNQIKVFYKAQFEQQK</sequence>
<feature type="compositionally biased region" description="Basic and acidic residues" evidence="1">
    <location>
        <begin position="595"/>
        <end position="612"/>
    </location>
</feature>
<feature type="region of interest" description="Disordered" evidence="1">
    <location>
        <begin position="312"/>
        <end position="333"/>
    </location>
</feature>
<protein>
    <submittedName>
        <fullName evidence="2">Uncharacterized protein</fullName>
    </submittedName>
</protein>
<name>A0A976QW09_THEOR</name>
<organism evidence="2 3">
    <name type="scientific">Theileria orientalis</name>
    <dbReference type="NCBI Taxonomy" id="68886"/>
    <lineage>
        <taxon>Eukaryota</taxon>
        <taxon>Sar</taxon>
        <taxon>Alveolata</taxon>
        <taxon>Apicomplexa</taxon>
        <taxon>Aconoidasida</taxon>
        <taxon>Piroplasmida</taxon>
        <taxon>Theileriidae</taxon>
        <taxon>Theileria</taxon>
    </lineage>
</organism>
<reference evidence="2" key="1">
    <citation type="submission" date="2022-07" db="EMBL/GenBank/DDBJ databases">
        <title>Evaluation of T. orientalis genome assembly methods using nanopore sequencing and analysis of variation between genomes.</title>
        <authorList>
            <person name="Yam J."/>
            <person name="Micallef M.L."/>
            <person name="Liu M."/>
            <person name="Djordjevic S.P."/>
            <person name="Bogema D.R."/>
            <person name="Jenkins C."/>
        </authorList>
    </citation>
    <scope>NUCLEOTIDE SEQUENCE</scope>
    <source>
        <strain evidence="2">Fish Creek</strain>
    </source>
</reference>
<dbReference type="OrthoDB" id="10652538at2759"/>
<dbReference type="EMBL" id="CP056067">
    <property type="protein sequence ID" value="UKJ90034.2"/>
    <property type="molecule type" value="Genomic_DNA"/>
</dbReference>
<evidence type="ECO:0000256" key="1">
    <source>
        <dbReference type="SAM" id="MobiDB-lite"/>
    </source>
</evidence>
<evidence type="ECO:0000313" key="3">
    <source>
        <dbReference type="Proteomes" id="UP000244803"/>
    </source>
</evidence>
<feature type="compositionally biased region" description="Polar residues" evidence="1">
    <location>
        <begin position="633"/>
        <end position="644"/>
    </location>
</feature>
<feature type="region of interest" description="Disordered" evidence="1">
    <location>
        <begin position="760"/>
        <end position="779"/>
    </location>
</feature>
<proteinExistence type="predicted"/>
<dbReference type="Proteomes" id="UP000244803">
    <property type="component" value="Chromosome 4"/>
</dbReference>